<evidence type="ECO:0000313" key="1">
    <source>
        <dbReference type="EMBL" id="KRZ79078.1"/>
    </source>
</evidence>
<gene>
    <name evidence="1" type="ORF">T10_1264</name>
</gene>
<accession>A0A0V1N4U9</accession>
<protein>
    <submittedName>
        <fullName evidence="1">Uncharacterized protein</fullName>
    </submittedName>
</protein>
<name>A0A0V1N4U9_9BILA</name>
<comment type="caution">
    <text evidence="1">The sequence shown here is derived from an EMBL/GenBank/DDBJ whole genome shotgun (WGS) entry which is preliminary data.</text>
</comment>
<dbReference type="OrthoDB" id="10391284at2759"/>
<reference evidence="1 2" key="1">
    <citation type="submission" date="2015-01" db="EMBL/GenBank/DDBJ databases">
        <title>Evolution of Trichinella species and genotypes.</title>
        <authorList>
            <person name="Korhonen P.K."/>
            <person name="Edoardo P."/>
            <person name="Giuseppe L.R."/>
            <person name="Gasser R.B."/>
        </authorList>
    </citation>
    <scope>NUCLEOTIDE SEQUENCE [LARGE SCALE GENOMIC DNA]</scope>
    <source>
        <strain evidence="1">ISS1980</strain>
    </source>
</reference>
<sequence>MIKDELSYAEKLTSALFINVQWSLRRKSVAAVRLCETPLASKVTVIWSSAWKSIWHRFSKGQSGADNSRQTIMTVTVGKVGFRRFTCCGDYSTTTDLDETTPPRQKGLHCMKNDYGQTFSNNAEAATDRRHPSPFSRFVFCFADGGAEPKLSLLYNEQSS</sequence>
<evidence type="ECO:0000313" key="2">
    <source>
        <dbReference type="Proteomes" id="UP000054843"/>
    </source>
</evidence>
<dbReference type="Proteomes" id="UP000054843">
    <property type="component" value="Unassembled WGS sequence"/>
</dbReference>
<organism evidence="1 2">
    <name type="scientific">Trichinella papuae</name>
    <dbReference type="NCBI Taxonomy" id="268474"/>
    <lineage>
        <taxon>Eukaryota</taxon>
        <taxon>Metazoa</taxon>
        <taxon>Ecdysozoa</taxon>
        <taxon>Nematoda</taxon>
        <taxon>Enoplea</taxon>
        <taxon>Dorylaimia</taxon>
        <taxon>Trichinellida</taxon>
        <taxon>Trichinellidae</taxon>
        <taxon>Trichinella</taxon>
    </lineage>
</organism>
<keyword evidence="2" id="KW-1185">Reference proteome</keyword>
<dbReference type="AlphaFoldDB" id="A0A0V1N4U9"/>
<dbReference type="EMBL" id="JYDO01000008">
    <property type="protein sequence ID" value="KRZ79078.1"/>
    <property type="molecule type" value="Genomic_DNA"/>
</dbReference>
<proteinExistence type="predicted"/>